<dbReference type="InterPro" id="IPR054344">
    <property type="entry name" value="TY-Chap_N"/>
</dbReference>
<organism evidence="2 3">
    <name type="scientific">Phycicoccus avicenniae</name>
    <dbReference type="NCBI Taxonomy" id="2828860"/>
    <lineage>
        <taxon>Bacteria</taxon>
        <taxon>Bacillati</taxon>
        <taxon>Actinomycetota</taxon>
        <taxon>Actinomycetes</taxon>
        <taxon>Micrococcales</taxon>
        <taxon>Intrasporangiaceae</taxon>
        <taxon>Phycicoccus</taxon>
    </lineage>
</organism>
<dbReference type="Pfam" id="PF22552">
    <property type="entry name" value="TY-Chap3"/>
    <property type="match status" value="1"/>
</dbReference>
<sequence>MKAPTTWAAWRSDLAARVGALADGESLLVEAPERASRRAKAGRRLLLPAPRVPTRPWVRLTRMEDLLRGTCVGPEVFHGAFPWSADEHADLLRLGWHLSHADGSDYVRFWPDDVPHGPYLPATDAERAAAAVRTTVVEVLDPAVVREDDAPTLPTVTSA</sequence>
<accession>A0A941D7K2</accession>
<feature type="domain" description="TY-Chap N-terminal" evidence="1">
    <location>
        <begin position="6"/>
        <end position="140"/>
    </location>
</feature>
<proteinExistence type="predicted"/>
<evidence type="ECO:0000313" key="2">
    <source>
        <dbReference type="EMBL" id="MBR7742946.1"/>
    </source>
</evidence>
<dbReference type="RefSeq" id="WP_211602147.1">
    <property type="nucleotide sequence ID" value="NZ_JAGSNF010000007.1"/>
</dbReference>
<evidence type="ECO:0000313" key="3">
    <source>
        <dbReference type="Proteomes" id="UP000677016"/>
    </source>
</evidence>
<reference evidence="2" key="1">
    <citation type="submission" date="2021-04" db="EMBL/GenBank/DDBJ databases">
        <title>Phycicoccus avicenniae sp. nov., a novel endophytic actinomycetes isolated from branch of Avicennia mariana.</title>
        <authorList>
            <person name="Tuo L."/>
        </authorList>
    </citation>
    <scope>NUCLEOTIDE SEQUENCE</scope>
    <source>
        <strain evidence="2">BSK3Z-2</strain>
    </source>
</reference>
<dbReference type="AlphaFoldDB" id="A0A941D7K2"/>
<keyword evidence="3" id="KW-1185">Reference proteome</keyword>
<gene>
    <name evidence="2" type="ORF">KC207_06560</name>
</gene>
<protein>
    <recommendedName>
        <fullName evidence="1">TY-Chap N-terminal domain-containing protein</fullName>
    </recommendedName>
</protein>
<comment type="caution">
    <text evidence="2">The sequence shown here is derived from an EMBL/GenBank/DDBJ whole genome shotgun (WGS) entry which is preliminary data.</text>
</comment>
<dbReference type="EMBL" id="JAGSNF010000007">
    <property type="protein sequence ID" value="MBR7742946.1"/>
    <property type="molecule type" value="Genomic_DNA"/>
</dbReference>
<dbReference type="Proteomes" id="UP000677016">
    <property type="component" value="Unassembled WGS sequence"/>
</dbReference>
<name>A0A941D7K2_9MICO</name>
<evidence type="ECO:0000259" key="1">
    <source>
        <dbReference type="Pfam" id="PF22552"/>
    </source>
</evidence>